<accession>A0ACD5XVD9</accession>
<name>A0ACD5XVD9_AVESA</name>
<dbReference type="Proteomes" id="UP001732700">
    <property type="component" value="Chromosome 5A"/>
</dbReference>
<reference evidence="1" key="2">
    <citation type="submission" date="2025-09" db="UniProtKB">
        <authorList>
            <consortium name="EnsemblPlants"/>
        </authorList>
    </citation>
    <scope>IDENTIFICATION</scope>
</reference>
<proteinExistence type="predicted"/>
<dbReference type="EnsemblPlants" id="AVESA.00010b.r2.5AG0860130.1">
    <property type="protein sequence ID" value="AVESA.00010b.r2.5AG0860130.1.CDS"/>
    <property type="gene ID" value="AVESA.00010b.r2.5AG0860130"/>
</dbReference>
<keyword evidence="2" id="KW-1185">Reference proteome</keyword>
<protein>
    <submittedName>
        <fullName evidence="1">Uncharacterized protein</fullName>
    </submittedName>
</protein>
<evidence type="ECO:0000313" key="1">
    <source>
        <dbReference type="EnsemblPlants" id="AVESA.00010b.r2.5AG0860130.1.CDS"/>
    </source>
</evidence>
<reference evidence="1" key="1">
    <citation type="submission" date="2021-05" db="EMBL/GenBank/DDBJ databases">
        <authorList>
            <person name="Scholz U."/>
            <person name="Mascher M."/>
            <person name="Fiebig A."/>
        </authorList>
    </citation>
    <scope>NUCLEOTIDE SEQUENCE [LARGE SCALE GENOMIC DNA]</scope>
</reference>
<evidence type="ECO:0000313" key="2">
    <source>
        <dbReference type="Proteomes" id="UP001732700"/>
    </source>
</evidence>
<sequence length="441" mass="48038">MRLISAKLLRRKIEKRQDGQIRKSSPNPPPPPRLPPPLPHSAARPPPSKYTPATRLLSSPPPRSSRPPHPPRPPSAALPAGGSSERGAATMGVHLSTPKTEKCFEDGEGGRVRYGLASMQGWRTTMEDAHAALPELDEHTSFFGVFDGHGGKSVSKFCAKYLHVQVLTYEAKSPGDLATAVKKAYFRIDEMMKGHRGWRELNELGDKGQKFAGMLEGMIWSPKGGDSGRPWDGWSEEGPHSDFEGPTCGSTACVAIIRNDQLVVANAGDSRCVISRKGQAHDLSRDHKPDLATERERIKEAGGFVVAGRVNGSLNLTRAIGDMELKTNEHLPADRQIVSAEPEVKTVQLSDDDEFIVLACDGIWDCMSSQEVVDFVHEKLRTEDSLSAVCEKMLDRCLAPEAGGEGCDNMTVIIVQFKKPTKSAATTSAEQSVHNRRVAAQ</sequence>
<organism evidence="1 2">
    <name type="scientific">Avena sativa</name>
    <name type="common">Oat</name>
    <dbReference type="NCBI Taxonomy" id="4498"/>
    <lineage>
        <taxon>Eukaryota</taxon>
        <taxon>Viridiplantae</taxon>
        <taxon>Streptophyta</taxon>
        <taxon>Embryophyta</taxon>
        <taxon>Tracheophyta</taxon>
        <taxon>Spermatophyta</taxon>
        <taxon>Magnoliopsida</taxon>
        <taxon>Liliopsida</taxon>
        <taxon>Poales</taxon>
        <taxon>Poaceae</taxon>
        <taxon>BOP clade</taxon>
        <taxon>Pooideae</taxon>
        <taxon>Poodae</taxon>
        <taxon>Poeae</taxon>
        <taxon>Poeae Chloroplast Group 1 (Aveneae type)</taxon>
        <taxon>Aveninae</taxon>
        <taxon>Avena</taxon>
    </lineage>
</organism>